<dbReference type="CDD" id="cd00093">
    <property type="entry name" value="HTH_XRE"/>
    <property type="match status" value="1"/>
</dbReference>
<dbReference type="Pfam" id="PF07883">
    <property type="entry name" value="Cupin_2"/>
    <property type="match status" value="1"/>
</dbReference>
<dbReference type="InterPro" id="IPR014710">
    <property type="entry name" value="RmlC-like_jellyroll"/>
</dbReference>
<feature type="domain" description="HTH cro/C1-type" evidence="2">
    <location>
        <begin position="7"/>
        <end position="61"/>
    </location>
</feature>
<evidence type="ECO:0000313" key="4">
    <source>
        <dbReference type="Proteomes" id="UP000248806"/>
    </source>
</evidence>
<gene>
    <name evidence="3" type="ORF">EI42_03618</name>
</gene>
<evidence type="ECO:0000313" key="3">
    <source>
        <dbReference type="EMBL" id="PZW27531.1"/>
    </source>
</evidence>
<dbReference type="InterPro" id="IPR013096">
    <property type="entry name" value="Cupin_2"/>
</dbReference>
<keyword evidence="4" id="KW-1185">Reference proteome</keyword>
<dbReference type="InterPro" id="IPR011051">
    <property type="entry name" value="RmlC_Cupin_sf"/>
</dbReference>
<organism evidence="3 4">
    <name type="scientific">Thermosporothrix hazakensis</name>
    <dbReference type="NCBI Taxonomy" id="644383"/>
    <lineage>
        <taxon>Bacteria</taxon>
        <taxon>Bacillati</taxon>
        <taxon>Chloroflexota</taxon>
        <taxon>Ktedonobacteria</taxon>
        <taxon>Ktedonobacterales</taxon>
        <taxon>Thermosporotrichaceae</taxon>
        <taxon>Thermosporothrix</taxon>
    </lineage>
</organism>
<name>A0A326U5K7_THEHA</name>
<dbReference type="OrthoDB" id="9814553at2"/>
<dbReference type="SUPFAM" id="SSF47413">
    <property type="entry name" value="lambda repressor-like DNA-binding domains"/>
    <property type="match status" value="1"/>
</dbReference>
<dbReference type="PANTHER" id="PTHR46797">
    <property type="entry name" value="HTH-TYPE TRANSCRIPTIONAL REGULATOR"/>
    <property type="match status" value="1"/>
</dbReference>
<dbReference type="GO" id="GO:0003700">
    <property type="term" value="F:DNA-binding transcription factor activity"/>
    <property type="evidence" value="ECO:0007669"/>
    <property type="project" value="TreeGrafter"/>
</dbReference>
<dbReference type="RefSeq" id="WP_111323974.1">
    <property type="nucleotide sequence ID" value="NZ_BIFX01000001.1"/>
</dbReference>
<dbReference type="Pfam" id="PF01381">
    <property type="entry name" value="HTH_3"/>
    <property type="match status" value="1"/>
</dbReference>
<dbReference type="GO" id="GO:0003677">
    <property type="term" value="F:DNA binding"/>
    <property type="evidence" value="ECO:0007669"/>
    <property type="project" value="UniProtKB-KW"/>
</dbReference>
<dbReference type="EMBL" id="QKUF01000012">
    <property type="protein sequence ID" value="PZW27531.1"/>
    <property type="molecule type" value="Genomic_DNA"/>
</dbReference>
<evidence type="ECO:0000259" key="2">
    <source>
        <dbReference type="PROSITE" id="PS50943"/>
    </source>
</evidence>
<dbReference type="InterPro" id="IPR010982">
    <property type="entry name" value="Lambda_DNA-bd_dom_sf"/>
</dbReference>
<comment type="caution">
    <text evidence="3">The sequence shown here is derived from an EMBL/GenBank/DDBJ whole genome shotgun (WGS) entry which is preliminary data.</text>
</comment>
<evidence type="ECO:0000256" key="1">
    <source>
        <dbReference type="ARBA" id="ARBA00023125"/>
    </source>
</evidence>
<protein>
    <submittedName>
        <fullName evidence="3">XRE family transcriptional regulator</fullName>
    </submittedName>
</protein>
<dbReference type="SMART" id="SM00530">
    <property type="entry name" value="HTH_XRE"/>
    <property type="match status" value="1"/>
</dbReference>
<dbReference type="InterPro" id="IPR050807">
    <property type="entry name" value="TransReg_Diox_bact_type"/>
</dbReference>
<dbReference type="AlphaFoldDB" id="A0A326U5K7"/>
<dbReference type="InterPro" id="IPR001387">
    <property type="entry name" value="Cro/C1-type_HTH"/>
</dbReference>
<dbReference type="SUPFAM" id="SSF51182">
    <property type="entry name" value="RmlC-like cupins"/>
    <property type="match status" value="1"/>
</dbReference>
<dbReference type="Gene3D" id="2.60.120.10">
    <property type="entry name" value="Jelly Rolls"/>
    <property type="match status" value="1"/>
</dbReference>
<dbReference type="GO" id="GO:0005829">
    <property type="term" value="C:cytosol"/>
    <property type="evidence" value="ECO:0007669"/>
    <property type="project" value="TreeGrafter"/>
</dbReference>
<sequence>MELGQAIRRRRQAQGLTLEELASRSGVSRAMLSDIERGIKNPTIKVVSQIAKALQCTVSFLLGEQPFEPRSSVELIKRHERQVLVDPQTGIARQLLIPALLRKGLEVLWYSLPAGKKTGTFPPQKHGVEGHLTVIQGHMQCTIGSEEIAVEAGDTLSFPADVSYAFYNPGPGPCHYIVIVDSYDAKVF</sequence>
<dbReference type="Proteomes" id="UP000248806">
    <property type="component" value="Unassembled WGS sequence"/>
</dbReference>
<dbReference type="Gene3D" id="1.10.260.40">
    <property type="entry name" value="lambda repressor-like DNA-binding domains"/>
    <property type="match status" value="1"/>
</dbReference>
<dbReference type="CDD" id="cd02209">
    <property type="entry name" value="cupin_XRE_C"/>
    <property type="match status" value="1"/>
</dbReference>
<accession>A0A326U5K7</accession>
<dbReference type="PANTHER" id="PTHR46797:SF1">
    <property type="entry name" value="METHYLPHOSPHONATE SYNTHASE"/>
    <property type="match status" value="1"/>
</dbReference>
<keyword evidence="1" id="KW-0238">DNA-binding</keyword>
<reference evidence="3 4" key="1">
    <citation type="submission" date="2018-06" db="EMBL/GenBank/DDBJ databases">
        <title>Genomic Encyclopedia of Archaeal and Bacterial Type Strains, Phase II (KMG-II): from individual species to whole genera.</title>
        <authorList>
            <person name="Goeker M."/>
        </authorList>
    </citation>
    <scope>NUCLEOTIDE SEQUENCE [LARGE SCALE GENOMIC DNA]</scope>
    <source>
        <strain evidence="3 4">ATCC BAA-1881</strain>
    </source>
</reference>
<proteinExistence type="predicted"/>
<dbReference type="PROSITE" id="PS50943">
    <property type="entry name" value="HTH_CROC1"/>
    <property type="match status" value="1"/>
</dbReference>